<dbReference type="AlphaFoldDB" id="A0A8K0CMJ5"/>
<evidence type="ECO:0000256" key="3">
    <source>
        <dbReference type="ARBA" id="ARBA00022525"/>
    </source>
</evidence>
<protein>
    <submittedName>
        <fullName evidence="6">Uncharacterized protein</fullName>
    </submittedName>
</protein>
<keyword evidence="3" id="KW-0964">Secreted</keyword>
<gene>
    <name evidence="6" type="ORF">ILUMI_15989</name>
</gene>
<evidence type="ECO:0000256" key="1">
    <source>
        <dbReference type="ARBA" id="ARBA00004613"/>
    </source>
</evidence>
<dbReference type="GO" id="GO:0005576">
    <property type="term" value="C:extracellular region"/>
    <property type="evidence" value="ECO:0007669"/>
    <property type="project" value="UniProtKB-SubCell"/>
</dbReference>
<comment type="similarity">
    <text evidence="2">Belongs to the GILT family.</text>
</comment>
<reference evidence="6" key="1">
    <citation type="submission" date="2019-08" db="EMBL/GenBank/DDBJ databases">
        <title>The genome of the North American firefly Photinus pyralis.</title>
        <authorList>
            <consortium name="Photinus pyralis genome working group"/>
            <person name="Fallon T.R."/>
            <person name="Sander Lower S.E."/>
            <person name="Weng J.-K."/>
        </authorList>
    </citation>
    <scope>NUCLEOTIDE SEQUENCE</scope>
    <source>
        <strain evidence="6">TRF0915ILg1</strain>
        <tissue evidence="6">Whole body</tissue>
    </source>
</reference>
<evidence type="ECO:0000313" key="6">
    <source>
        <dbReference type="EMBL" id="KAF2890184.1"/>
    </source>
</evidence>
<dbReference type="Proteomes" id="UP000801492">
    <property type="component" value="Unassembled WGS sequence"/>
</dbReference>
<proteinExistence type="inferred from homology"/>
<dbReference type="Pfam" id="PF03227">
    <property type="entry name" value="GILT"/>
    <property type="match status" value="1"/>
</dbReference>
<dbReference type="PANTHER" id="PTHR13234">
    <property type="entry name" value="GAMMA-INTERFERON INDUCIBLE LYSOSOMAL THIOL REDUCTASE GILT"/>
    <property type="match status" value="1"/>
</dbReference>
<dbReference type="SUPFAM" id="SSF52833">
    <property type="entry name" value="Thioredoxin-like"/>
    <property type="match status" value="1"/>
</dbReference>
<accession>A0A8K0CMJ5</accession>
<dbReference type="EMBL" id="VTPC01056915">
    <property type="protein sequence ID" value="KAF2890184.1"/>
    <property type="molecule type" value="Genomic_DNA"/>
</dbReference>
<name>A0A8K0CMJ5_IGNLU</name>
<dbReference type="InterPro" id="IPR036249">
    <property type="entry name" value="Thioredoxin-like_sf"/>
</dbReference>
<evidence type="ECO:0000256" key="5">
    <source>
        <dbReference type="ARBA" id="ARBA00023180"/>
    </source>
</evidence>
<comment type="caution">
    <text evidence="6">The sequence shown here is derived from an EMBL/GenBank/DDBJ whole genome shotgun (WGS) entry which is preliminary data.</text>
</comment>
<dbReference type="InterPro" id="IPR004911">
    <property type="entry name" value="Interferon-induced_GILT"/>
</dbReference>
<keyword evidence="4" id="KW-0732">Signal</keyword>
<keyword evidence="7" id="KW-1185">Reference proteome</keyword>
<comment type="subcellular location">
    <subcellularLocation>
        <location evidence="1">Secreted</location>
    </subcellularLocation>
</comment>
<keyword evidence="5" id="KW-0325">Glycoprotein</keyword>
<dbReference type="OrthoDB" id="958254at2759"/>
<dbReference type="PANTHER" id="PTHR13234:SF8">
    <property type="entry name" value="GAMMA-INTERFERON-INDUCIBLE LYSOSOMAL THIOL REDUCTASE"/>
    <property type="match status" value="1"/>
</dbReference>
<sequence length="179" mass="20860">MLQQRRMYNTWIFNCQHGPLECWGNKIQACALGQNSSKDMEFVNCFMSVHPSEHSLFKCSQLAGMDYPEIKRCVNSEVGSELLVRYGDITNRILPPVKYVPSIVLNGKYDANFDTNARRNLLRTLSEVYLQKQNMIQENVVPIDHRFLVINKNYRLPSHFYDIYGALQKTMYHNGFVNN</sequence>
<evidence type="ECO:0000313" key="7">
    <source>
        <dbReference type="Proteomes" id="UP000801492"/>
    </source>
</evidence>
<evidence type="ECO:0000256" key="2">
    <source>
        <dbReference type="ARBA" id="ARBA00005679"/>
    </source>
</evidence>
<evidence type="ECO:0000256" key="4">
    <source>
        <dbReference type="ARBA" id="ARBA00022729"/>
    </source>
</evidence>
<organism evidence="6 7">
    <name type="scientific">Ignelater luminosus</name>
    <name type="common">Cucubano</name>
    <name type="synonym">Pyrophorus luminosus</name>
    <dbReference type="NCBI Taxonomy" id="2038154"/>
    <lineage>
        <taxon>Eukaryota</taxon>
        <taxon>Metazoa</taxon>
        <taxon>Ecdysozoa</taxon>
        <taxon>Arthropoda</taxon>
        <taxon>Hexapoda</taxon>
        <taxon>Insecta</taxon>
        <taxon>Pterygota</taxon>
        <taxon>Neoptera</taxon>
        <taxon>Endopterygota</taxon>
        <taxon>Coleoptera</taxon>
        <taxon>Polyphaga</taxon>
        <taxon>Elateriformia</taxon>
        <taxon>Elateroidea</taxon>
        <taxon>Elateridae</taxon>
        <taxon>Agrypninae</taxon>
        <taxon>Pyrophorini</taxon>
        <taxon>Ignelater</taxon>
    </lineage>
</organism>
<dbReference type="GO" id="GO:0016671">
    <property type="term" value="F:oxidoreductase activity, acting on a sulfur group of donors, disulfide as acceptor"/>
    <property type="evidence" value="ECO:0007669"/>
    <property type="project" value="InterPro"/>
</dbReference>